<keyword evidence="2" id="KW-1003">Cell membrane</keyword>
<feature type="transmembrane region" description="Helical" evidence="6">
    <location>
        <begin position="186"/>
        <end position="205"/>
    </location>
</feature>
<evidence type="ECO:0000256" key="4">
    <source>
        <dbReference type="ARBA" id="ARBA00022989"/>
    </source>
</evidence>
<feature type="transmembrane region" description="Helical" evidence="6">
    <location>
        <begin position="243"/>
        <end position="267"/>
    </location>
</feature>
<dbReference type="InterPro" id="IPR020846">
    <property type="entry name" value="MFS_dom"/>
</dbReference>
<feature type="transmembrane region" description="Helical" evidence="6">
    <location>
        <begin position="397"/>
        <end position="415"/>
    </location>
</feature>
<keyword evidence="4 6" id="KW-1133">Transmembrane helix</keyword>
<evidence type="ECO:0000256" key="5">
    <source>
        <dbReference type="ARBA" id="ARBA00023136"/>
    </source>
</evidence>
<feature type="transmembrane region" description="Helical" evidence="6">
    <location>
        <begin position="305"/>
        <end position="327"/>
    </location>
</feature>
<feature type="domain" description="Major facilitator superfamily (MFS) profile" evidence="7">
    <location>
        <begin position="29"/>
        <end position="425"/>
    </location>
</feature>
<dbReference type="SUPFAM" id="SSF103473">
    <property type="entry name" value="MFS general substrate transporter"/>
    <property type="match status" value="1"/>
</dbReference>
<proteinExistence type="predicted"/>
<comment type="subcellular location">
    <subcellularLocation>
        <location evidence="1">Cell membrane</location>
        <topology evidence="1">Multi-pass membrane protein</topology>
    </subcellularLocation>
</comment>
<dbReference type="EMBL" id="KP830096">
    <property type="protein sequence ID" value="AKA59491.1"/>
    <property type="molecule type" value="Genomic_DNA"/>
</dbReference>
<dbReference type="Pfam" id="PF07690">
    <property type="entry name" value="MFS_1"/>
    <property type="match status" value="1"/>
</dbReference>
<keyword evidence="5 6" id="KW-0472">Membrane</keyword>
<sequence length="425" mass="43922">MSESLILENTVTAERAARPTFRAALRQRDFALLWSGQSLSAVGNQMLPLALAVLVLNRGEGALGLGFVLGVQALAIAIGTFVAAAVGDRWRRTRLMIAADLMRFVAVVGLAINPLGIPQTALILLVVLFGIGEGIFQPAFRAAVPRVLPPELRQPGNGLNAFSTHLATVIGPGMAGALVAATGPRIALWIDAVTFLFSFATLVPIRETTPALRAAVMPGVRGALRQIGADLREGTAAVVDRPWIAATLGVVTAVMVLVTAPSLVALPVEANARLGGADAYGMTLGAMGLGALIGSLVGGRIRTRWVGIVALSGAMCIAVSVAGLALLPLSGVLLTWAIGGAGVTLFNVLWVTAVQQDVPDHVLTRVMALNWLGIQALMPIGYALAGPAIEAMGARTILLAGFVLTLIITPMPLLVRGGATFSSRS</sequence>
<feature type="transmembrane region" description="Helical" evidence="6">
    <location>
        <begin position="31"/>
        <end position="56"/>
    </location>
</feature>
<keyword evidence="3 6" id="KW-0812">Transmembrane</keyword>
<dbReference type="Gene3D" id="1.20.1250.20">
    <property type="entry name" value="MFS general substrate transporter like domains"/>
    <property type="match status" value="1"/>
</dbReference>
<feature type="transmembrane region" description="Helical" evidence="6">
    <location>
        <begin position="62"/>
        <end position="83"/>
    </location>
</feature>
<dbReference type="PROSITE" id="PS50850">
    <property type="entry name" value="MFS"/>
    <property type="match status" value="1"/>
</dbReference>
<evidence type="ECO:0000259" key="7">
    <source>
        <dbReference type="PROSITE" id="PS50850"/>
    </source>
</evidence>
<evidence type="ECO:0000256" key="2">
    <source>
        <dbReference type="ARBA" id="ARBA00022475"/>
    </source>
</evidence>
<dbReference type="PRINTS" id="PR01988">
    <property type="entry name" value="EXPORTERBACE"/>
</dbReference>
<dbReference type="GO" id="GO:0005886">
    <property type="term" value="C:plasma membrane"/>
    <property type="evidence" value="ECO:0007669"/>
    <property type="project" value="UniProtKB-SubCell"/>
</dbReference>
<dbReference type="CDD" id="cd06173">
    <property type="entry name" value="MFS_MefA_like"/>
    <property type="match status" value="1"/>
</dbReference>
<protein>
    <submittedName>
        <fullName evidence="8">Putative transporter</fullName>
    </submittedName>
</protein>
<feature type="transmembrane region" description="Helical" evidence="6">
    <location>
        <begin position="366"/>
        <end position="385"/>
    </location>
</feature>
<evidence type="ECO:0000256" key="1">
    <source>
        <dbReference type="ARBA" id="ARBA00004651"/>
    </source>
</evidence>
<dbReference type="PANTHER" id="PTHR23513:SF11">
    <property type="entry name" value="STAPHYLOFERRIN A TRANSPORTER"/>
    <property type="match status" value="1"/>
</dbReference>
<name>A0A0E3JRN7_9BACT</name>
<dbReference type="InterPro" id="IPR036259">
    <property type="entry name" value="MFS_trans_sf"/>
</dbReference>
<evidence type="ECO:0000256" key="6">
    <source>
        <dbReference type="SAM" id="Phobius"/>
    </source>
</evidence>
<dbReference type="InterPro" id="IPR011701">
    <property type="entry name" value="MFS"/>
</dbReference>
<reference evidence="8" key="1">
    <citation type="journal article" date="2015" name="Proc. Natl. Acad. Sci. U.S.A.">
        <title>Multiplexed metagenome mining using short DNA sequence tags facilitates targeted discovery of epoxyketone proteasome inhibitors.</title>
        <authorList>
            <person name="Owen J.G."/>
            <person name="Charlop-Powers Z."/>
            <person name="Smith A.G."/>
            <person name="Ternei M.A."/>
            <person name="Calle P.Y."/>
            <person name="Reddy B.V."/>
            <person name="Montiel D."/>
            <person name="Brady S.F."/>
        </authorList>
    </citation>
    <scope>NUCLEOTIDE SEQUENCE</scope>
</reference>
<dbReference type="GO" id="GO:0022857">
    <property type="term" value="F:transmembrane transporter activity"/>
    <property type="evidence" value="ECO:0007669"/>
    <property type="project" value="InterPro"/>
</dbReference>
<dbReference type="PANTHER" id="PTHR23513">
    <property type="entry name" value="INTEGRAL MEMBRANE EFFLUX PROTEIN-RELATED"/>
    <property type="match status" value="1"/>
</dbReference>
<organism evidence="8">
    <name type="scientific">uncultured bacterium AZ_379</name>
    <dbReference type="NCBI Taxonomy" id="1630015"/>
    <lineage>
        <taxon>Bacteria</taxon>
        <taxon>environmental samples</taxon>
    </lineage>
</organism>
<accession>A0A0E3JRN7</accession>
<evidence type="ECO:0000313" key="8">
    <source>
        <dbReference type="EMBL" id="AKA59491.1"/>
    </source>
</evidence>
<dbReference type="InterPro" id="IPR022324">
    <property type="entry name" value="Bacilysin_exporter_BacE_put"/>
</dbReference>
<evidence type="ECO:0000256" key="3">
    <source>
        <dbReference type="ARBA" id="ARBA00022692"/>
    </source>
</evidence>
<dbReference type="AlphaFoldDB" id="A0A0E3JRN7"/>
<feature type="transmembrane region" description="Helical" evidence="6">
    <location>
        <begin position="333"/>
        <end position="354"/>
    </location>
</feature>
<feature type="transmembrane region" description="Helical" evidence="6">
    <location>
        <begin position="279"/>
        <end position="298"/>
    </location>
</feature>